<feature type="transmembrane region" description="Helical" evidence="1">
    <location>
        <begin position="57"/>
        <end position="79"/>
    </location>
</feature>
<proteinExistence type="predicted"/>
<feature type="transmembrane region" description="Helical" evidence="1">
    <location>
        <begin position="157"/>
        <end position="176"/>
    </location>
</feature>
<keyword evidence="1" id="KW-0812">Transmembrane</keyword>
<sequence length="189" mass="19998">MSRLLGVIAVALLFGALAALVKGHHDGVRDTIGNLSTPWLLIALAAGLHARTRLRGAVLGLIATGAALLGFYVVVAVTADDGHLVHVLRENRRWLFSGLVSGPVLGAFGAWLNRRATDVPRAVTTVIALLLILEPLVIVSARIVPGWREVIHWHLSAPVYIAEAVLGIALLGLALWSSRLRSGPTSTPS</sequence>
<gene>
    <name evidence="2" type="ORF">M1L60_26750</name>
</gene>
<feature type="transmembrane region" description="Helical" evidence="1">
    <location>
        <begin position="34"/>
        <end position="50"/>
    </location>
</feature>
<accession>A0ABT1DTM6</accession>
<evidence type="ECO:0000256" key="1">
    <source>
        <dbReference type="SAM" id="Phobius"/>
    </source>
</evidence>
<evidence type="ECO:0000313" key="3">
    <source>
        <dbReference type="Proteomes" id="UP001523369"/>
    </source>
</evidence>
<comment type="caution">
    <text evidence="2">The sequence shown here is derived from an EMBL/GenBank/DDBJ whole genome shotgun (WGS) entry which is preliminary data.</text>
</comment>
<dbReference type="RefSeq" id="WP_253240285.1">
    <property type="nucleotide sequence ID" value="NZ_JAMYJR010000030.1"/>
</dbReference>
<protein>
    <submittedName>
        <fullName evidence="2">DUF6518 family protein</fullName>
    </submittedName>
</protein>
<dbReference type="InterPro" id="IPR045393">
    <property type="entry name" value="DUF6518"/>
</dbReference>
<keyword evidence="1" id="KW-1133">Transmembrane helix</keyword>
<name>A0ABT1DTM6_9ACTN</name>
<organism evidence="2 3">
    <name type="scientific">Paractinoplanes aksuensis</name>
    <dbReference type="NCBI Taxonomy" id="2939490"/>
    <lineage>
        <taxon>Bacteria</taxon>
        <taxon>Bacillati</taxon>
        <taxon>Actinomycetota</taxon>
        <taxon>Actinomycetes</taxon>
        <taxon>Micromonosporales</taxon>
        <taxon>Micromonosporaceae</taxon>
        <taxon>Paractinoplanes</taxon>
    </lineage>
</organism>
<dbReference type="Proteomes" id="UP001523369">
    <property type="component" value="Unassembled WGS sequence"/>
</dbReference>
<keyword evidence="1" id="KW-0472">Membrane</keyword>
<feature type="transmembrane region" description="Helical" evidence="1">
    <location>
        <begin position="94"/>
        <end position="112"/>
    </location>
</feature>
<dbReference type="Pfam" id="PF20128">
    <property type="entry name" value="DUF6518"/>
    <property type="match status" value="1"/>
</dbReference>
<keyword evidence="3" id="KW-1185">Reference proteome</keyword>
<evidence type="ECO:0000313" key="2">
    <source>
        <dbReference type="EMBL" id="MCO8274205.1"/>
    </source>
</evidence>
<dbReference type="EMBL" id="JAMYJR010000030">
    <property type="protein sequence ID" value="MCO8274205.1"/>
    <property type="molecule type" value="Genomic_DNA"/>
</dbReference>
<reference evidence="2 3" key="1">
    <citation type="submission" date="2022-06" db="EMBL/GenBank/DDBJ databases">
        <title>New Species of the Genus Actinoplanes, ActinopZanes ferrugineus.</title>
        <authorList>
            <person name="Ding P."/>
        </authorList>
    </citation>
    <scope>NUCLEOTIDE SEQUENCE [LARGE SCALE GENOMIC DNA]</scope>
    <source>
        <strain evidence="2 3">TRM88003</strain>
    </source>
</reference>
<feature type="transmembrane region" description="Helical" evidence="1">
    <location>
        <begin position="124"/>
        <end position="145"/>
    </location>
</feature>